<keyword evidence="1" id="KW-0812">Transmembrane</keyword>
<gene>
    <name evidence="2" type="ORF">GH984_04905</name>
</gene>
<sequence>MLSKDAVEQREERIRQQISELPDEDRSRLYKEAEKKLKDPDTYATLNYFFIAGLHYFYLGKWGAGLLAIALFWTGIYLLFTDAMWLGIALIAGVTLVEFYELFKSQLIVQEHNNQVLEELYRRRV</sequence>
<dbReference type="Proteomes" id="UP000433788">
    <property type="component" value="Unassembled WGS sequence"/>
</dbReference>
<reference evidence="2 3" key="1">
    <citation type="submission" date="2019-11" db="EMBL/GenBank/DDBJ databases">
        <authorList>
            <person name="Zhang X.Y."/>
        </authorList>
    </citation>
    <scope>NUCLEOTIDE SEQUENCE [LARGE SCALE GENOMIC DNA]</scope>
    <source>
        <strain evidence="2 3">C176</strain>
    </source>
</reference>
<dbReference type="AlphaFoldDB" id="A0A6N7QRL0"/>
<accession>A0A6N7QRL0</accession>
<organism evidence="2 3">
    <name type="scientific">Spiribacter salilacus</name>
    <dbReference type="NCBI Taxonomy" id="2664894"/>
    <lineage>
        <taxon>Bacteria</taxon>
        <taxon>Pseudomonadati</taxon>
        <taxon>Pseudomonadota</taxon>
        <taxon>Gammaproteobacteria</taxon>
        <taxon>Chromatiales</taxon>
        <taxon>Ectothiorhodospiraceae</taxon>
        <taxon>Spiribacter</taxon>
    </lineage>
</organism>
<evidence type="ECO:0000313" key="2">
    <source>
        <dbReference type="EMBL" id="MRH78039.1"/>
    </source>
</evidence>
<feature type="transmembrane region" description="Helical" evidence="1">
    <location>
        <begin position="84"/>
        <end position="103"/>
    </location>
</feature>
<evidence type="ECO:0000256" key="1">
    <source>
        <dbReference type="SAM" id="Phobius"/>
    </source>
</evidence>
<name>A0A6N7QRL0_9GAMM</name>
<protein>
    <submittedName>
        <fullName evidence="2">TM2 domain-containing protein</fullName>
    </submittedName>
</protein>
<dbReference type="RefSeq" id="WP_153719078.1">
    <property type="nucleotide sequence ID" value="NZ_WJPP01000002.1"/>
</dbReference>
<dbReference type="EMBL" id="WJPP01000002">
    <property type="protein sequence ID" value="MRH78039.1"/>
    <property type="molecule type" value="Genomic_DNA"/>
</dbReference>
<evidence type="ECO:0000313" key="3">
    <source>
        <dbReference type="Proteomes" id="UP000433788"/>
    </source>
</evidence>
<keyword evidence="1" id="KW-0472">Membrane</keyword>
<keyword evidence="3" id="KW-1185">Reference proteome</keyword>
<proteinExistence type="predicted"/>
<feature type="transmembrane region" description="Helical" evidence="1">
    <location>
        <begin position="56"/>
        <end position="78"/>
    </location>
</feature>
<comment type="caution">
    <text evidence="2">The sequence shown here is derived from an EMBL/GenBank/DDBJ whole genome shotgun (WGS) entry which is preliminary data.</text>
</comment>
<keyword evidence="1" id="KW-1133">Transmembrane helix</keyword>